<sequence>MSKRWQPSVKLITTGIIISDLHFGTFLRDWWYIRMTLQENGIRAEQYYPFQVGMKIQVEIKNRPFIIRVVQGNNNSLPRFLFDEASRVLKFYEICQADGKNDQEIIKSLGFVFTKPIFYLKNFKDNYSKMEQIFNRLALLYPSNYIFSKREIRAWQAMLRAIGCVNITPFDKKESEIKFWTRSPNPESNKAVINMLYHNADSIEKFWNSFEHSLNLNQRDNNGKQRILSIIADNFSYEELETKLHVSSHMIHIWTKNGPGCPAISKPPMKKKSCLENMKINLNGLPLKCLSNQKETLWEKFHKSFPNGMKRTAVLNKAISLTSRCLI</sequence>
<organism evidence="1 2">
    <name type="scientific">Diversispora epigaea</name>
    <dbReference type="NCBI Taxonomy" id="1348612"/>
    <lineage>
        <taxon>Eukaryota</taxon>
        <taxon>Fungi</taxon>
        <taxon>Fungi incertae sedis</taxon>
        <taxon>Mucoromycota</taxon>
        <taxon>Glomeromycotina</taxon>
        <taxon>Glomeromycetes</taxon>
        <taxon>Diversisporales</taxon>
        <taxon>Diversisporaceae</taxon>
        <taxon>Diversispora</taxon>
    </lineage>
</organism>
<reference evidence="1 2" key="1">
    <citation type="submission" date="2018-08" db="EMBL/GenBank/DDBJ databases">
        <title>Genome and evolution of the arbuscular mycorrhizal fungus Diversispora epigaea (formerly Glomus versiforme) and its bacterial endosymbionts.</title>
        <authorList>
            <person name="Sun X."/>
            <person name="Fei Z."/>
            <person name="Harrison M."/>
        </authorList>
    </citation>
    <scope>NUCLEOTIDE SEQUENCE [LARGE SCALE GENOMIC DNA]</scope>
    <source>
        <strain evidence="1 2">IT104</strain>
    </source>
</reference>
<proteinExistence type="predicted"/>
<dbReference type="AlphaFoldDB" id="A0A397JM54"/>
<comment type="caution">
    <text evidence="1">The sequence shown here is derived from an EMBL/GenBank/DDBJ whole genome shotgun (WGS) entry which is preliminary data.</text>
</comment>
<accession>A0A397JM54</accession>
<dbReference type="Proteomes" id="UP000266861">
    <property type="component" value="Unassembled WGS sequence"/>
</dbReference>
<name>A0A397JM54_9GLOM</name>
<dbReference type="EMBL" id="PQFF01000061">
    <property type="protein sequence ID" value="RHZ85580.1"/>
    <property type="molecule type" value="Genomic_DNA"/>
</dbReference>
<gene>
    <name evidence="1" type="ORF">Glove_64g62</name>
</gene>
<keyword evidence="2" id="KW-1185">Reference proteome</keyword>
<dbReference type="OrthoDB" id="2419736at2759"/>
<evidence type="ECO:0000313" key="1">
    <source>
        <dbReference type="EMBL" id="RHZ85580.1"/>
    </source>
</evidence>
<protein>
    <submittedName>
        <fullName evidence="1">Uncharacterized protein</fullName>
    </submittedName>
</protein>
<evidence type="ECO:0000313" key="2">
    <source>
        <dbReference type="Proteomes" id="UP000266861"/>
    </source>
</evidence>